<dbReference type="Proteomes" id="UP000199300">
    <property type="component" value="Unassembled WGS sequence"/>
</dbReference>
<evidence type="ECO:0000313" key="2">
    <source>
        <dbReference type="Proteomes" id="UP000199300"/>
    </source>
</evidence>
<protein>
    <recommendedName>
        <fullName evidence="3">DUF2313 domain-containing protein</fullName>
    </recommendedName>
</protein>
<gene>
    <name evidence="1" type="ORF">SAMN04488134_101767</name>
</gene>
<name>A0A1H8IZM5_9BACI</name>
<accession>A0A1H8IZM5</accession>
<dbReference type="OrthoDB" id="2633045at2"/>
<keyword evidence="2" id="KW-1185">Reference proteome</keyword>
<evidence type="ECO:0000313" key="1">
    <source>
        <dbReference type="EMBL" id="SEN73367.1"/>
    </source>
</evidence>
<dbReference type="RefSeq" id="WP_091494952.1">
    <property type="nucleotide sequence ID" value="NZ_FODJ01000001.1"/>
</dbReference>
<organism evidence="1 2">
    <name type="scientific">Amphibacillus marinus</name>
    <dbReference type="NCBI Taxonomy" id="872970"/>
    <lineage>
        <taxon>Bacteria</taxon>
        <taxon>Bacillati</taxon>
        <taxon>Bacillota</taxon>
        <taxon>Bacilli</taxon>
        <taxon>Bacillales</taxon>
        <taxon>Bacillaceae</taxon>
        <taxon>Amphibacillus</taxon>
    </lineage>
</organism>
<sequence length="198" mass="23516">MRVERINLEELKPSFYKDVLEMDALIHNYGNIFENLRLDTQRVQDNAYVMLCDDDALRVYEDMFRIIADSVNESNEFRRLRVLNRMTSRPPFTYKFLVEKLSEIFGNDHYAVFLDYDDQTLYIESAATTSDWYKEVSLTVNAVKPVNMRYIQIPVHFEQVRLIERAFLLEMTYARVGYARVGRTPLEERLSESEVELI</sequence>
<proteinExistence type="predicted"/>
<dbReference type="STRING" id="872970.SAMN04488134_101767"/>
<dbReference type="EMBL" id="FODJ01000001">
    <property type="protein sequence ID" value="SEN73367.1"/>
    <property type="molecule type" value="Genomic_DNA"/>
</dbReference>
<evidence type="ECO:0008006" key="3">
    <source>
        <dbReference type="Google" id="ProtNLM"/>
    </source>
</evidence>
<dbReference type="AlphaFoldDB" id="A0A1H8IZM5"/>
<reference evidence="1 2" key="1">
    <citation type="submission" date="2016-10" db="EMBL/GenBank/DDBJ databases">
        <authorList>
            <person name="de Groot N.N."/>
        </authorList>
    </citation>
    <scope>NUCLEOTIDE SEQUENCE [LARGE SCALE GENOMIC DNA]</scope>
    <source>
        <strain evidence="1 2">CGMCC 1.10434</strain>
    </source>
</reference>